<dbReference type="Gene3D" id="2.60.40.1120">
    <property type="entry name" value="Carboxypeptidase-like, regulatory domain"/>
    <property type="match status" value="2"/>
</dbReference>
<proteinExistence type="predicted"/>
<reference evidence="3 4" key="1">
    <citation type="submission" date="2019-08" db="EMBL/GenBank/DDBJ databases">
        <title>Deep-cultivation of Planctomycetes and their phenomic and genomic characterization uncovers novel biology.</title>
        <authorList>
            <person name="Wiegand S."/>
            <person name="Jogler M."/>
            <person name="Boedeker C."/>
            <person name="Pinto D."/>
            <person name="Vollmers J."/>
            <person name="Rivas-Marin E."/>
            <person name="Kohn T."/>
            <person name="Peeters S.H."/>
            <person name="Heuer A."/>
            <person name="Rast P."/>
            <person name="Oberbeckmann S."/>
            <person name="Bunk B."/>
            <person name="Jeske O."/>
            <person name="Meyerdierks A."/>
            <person name="Storesund J.E."/>
            <person name="Kallscheuer N."/>
            <person name="Luecker S."/>
            <person name="Lage O.M."/>
            <person name="Pohl T."/>
            <person name="Merkel B.J."/>
            <person name="Hornburger P."/>
            <person name="Mueller R.-W."/>
            <person name="Bruemmer F."/>
            <person name="Labrenz M."/>
            <person name="Spormann A.M."/>
            <person name="Op den Camp H."/>
            <person name="Overmann J."/>
            <person name="Amann R."/>
            <person name="Jetten M.S.M."/>
            <person name="Mascher T."/>
            <person name="Medema M.H."/>
            <person name="Devos D.P."/>
            <person name="Kaster A.-K."/>
            <person name="Ovreas L."/>
            <person name="Rohde M."/>
            <person name="Galperin M.Y."/>
            <person name="Jogler C."/>
        </authorList>
    </citation>
    <scope>NUCLEOTIDE SEQUENCE [LARGE SCALE GENOMIC DNA]</scope>
    <source>
        <strain evidence="3 4">FC18</strain>
    </source>
</reference>
<dbReference type="OrthoDB" id="279966at2"/>
<dbReference type="SUPFAM" id="SSF49464">
    <property type="entry name" value="Carboxypeptidase regulatory domain-like"/>
    <property type="match status" value="3"/>
</dbReference>
<keyword evidence="1" id="KW-0472">Membrane</keyword>
<dbReference type="KEGG" id="mff:MFFC18_00940"/>
<keyword evidence="1" id="KW-0812">Transmembrane</keyword>
<evidence type="ECO:0000313" key="3">
    <source>
        <dbReference type="EMBL" id="QEG20247.1"/>
    </source>
</evidence>
<dbReference type="EMBL" id="CP042912">
    <property type="protein sequence ID" value="QEG20247.1"/>
    <property type="molecule type" value="Genomic_DNA"/>
</dbReference>
<dbReference type="Gene3D" id="3.40.30.10">
    <property type="entry name" value="Glutaredoxin"/>
    <property type="match status" value="1"/>
</dbReference>
<keyword evidence="4" id="KW-1185">Reference proteome</keyword>
<sequence length="1336" mass="146459">MNTSRTQADSFWDFYTDLATSIGWTSIHFLWQGLLIAAATMLLLRTLRRHSATVHYAVACGGLLVMALAPVVTFCAINGRASLPISNRVIAVSTEGAAIAQHTAMSAAKQKPLAAESTFEKFRTPSSAPPINSSWTLHLLTSTKTKLESLAPWVGLLWFVGVVLAASRLLSGWAMLNRLRFESTKAQFPQLAACMASLKKQFGLVDDVVVGVSRKIANPLVIGWFQPLILLPVNISEELSLLQIRAVLAHELAHVRRGDFAVNVLQCVIETLLFFHPCVWWASAKVRHERENCCDDLAAKIVGSRRSYAEALLVLEQSRLRHGQLALNAEGGNLAERIRRLTRPSTRTNQRSSFAPAMLGLCVLLVLLPGVVAIASTAMQEQESEKDPMILNRDIAVTVVDSEGKPIPEVKIHAGVWSGDGTIADVVFPPNRNYITDESGQTNVELPHNYYIVRLWITGDGYVPMFAAWEEHEILDGKTPPRTLSVTMLRGSVGGGFVLDARGKPVAGAKVSLRGGGVEIKGPTRFMGIYGVVETDKEGKWSFDNLLPDVKATFSAEVEHTDYLPRKSVAVDRDTLIAKSAKIALSSGIEVTGKVTDINGNVVDDGLVVLGDDPYLESGSQEIEIDDNGQFRTLPQVPSKKRVTVVAKGYAPTSKMVDIAVDMPPVNFELKPGRKLRIKVTDENDIPIPGAYASLRRWRNSRCLYSQIHPNVKPTGIPYKANDEGIFEWDWAPADDVVWSISMRGYLSSDETPLAAGDHVHVIRLKKKPSLRGSIRYADTGKPARFTKVTPIIEHRAGMPGNRRDSDAVVADAQGEFVFQLSRSNLTYRLEFSKEGYRPFISQAFDTEKFPETMEISLEKSNPSTGSVVDFGGMPVAGAEVFLVDKFNSLRLNNYRVNFRVPDATTDSNGKFEFEALVDPTTLVVLHKEGFAERKLSKTELAKGEGPRIEIDRWASIKGTVTIGGQPVSDTSISHGPLAHFPTVVNQIHSRSSSTTDSNGDFHFSKVGSHPASLTIVKRGAYGKSTHCRINVPFNPQPGEASTVNLNFDYPFQTVLRNTELFEHVRTDGANCAFTKTANWEELLPADFNASNPHRGNYSDTLDFARQNQDWKTYFILSNATESTSGFIKDDGSVEAFLSGPGTYQFAASFQGRPLSSLADVTICSVLSYHGTLDVKDGIHELPSIDVPFEPPVSIGEPAPNAELGVGEEERLSLADLRGKVVLLDFWNGTSKQIPASNAAIESLKSSVQNDDPLAILSLHCFPSSMDKLIRKFPPELSRYVKTFSVDPEMHDSVCPKFGAWAVPLAVVIDQKGIVRFTGSHDRAVEIVSALLDTQN</sequence>
<dbReference type="InterPro" id="IPR036249">
    <property type="entry name" value="Thioredoxin-like_sf"/>
</dbReference>
<dbReference type="CDD" id="cd07341">
    <property type="entry name" value="M56_BlaR1_MecR1_like"/>
    <property type="match status" value="1"/>
</dbReference>
<feature type="transmembrane region" description="Helical" evidence="1">
    <location>
        <begin position="357"/>
        <end position="379"/>
    </location>
</feature>
<dbReference type="STRING" id="980251.GCA_001642875_03667"/>
<evidence type="ECO:0000259" key="2">
    <source>
        <dbReference type="PROSITE" id="PS51352"/>
    </source>
</evidence>
<feature type="transmembrane region" description="Helical" evidence="1">
    <location>
        <begin position="56"/>
        <end position="79"/>
    </location>
</feature>
<dbReference type="RefSeq" id="WP_075085693.1">
    <property type="nucleotide sequence ID" value="NZ_CP042912.1"/>
</dbReference>
<accession>A0A5B9P170</accession>
<name>A0A5B9P170_9BACT</name>
<dbReference type="Gene3D" id="3.30.2010.10">
    <property type="entry name" value="Metalloproteases ('zincins'), catalytic domain"/>
    <property type="match status" value="1"/>
</dbReference>
<dbReference type="PANTHER" id="PTHR34978:SF3">
    <property type="entry name" value="SLR0241 PROTEIN"/>
    <property type="match status" value="1"/>
</dbReference>
<dbReference type="SUPFAM" id="SSF52833">
    <property type="entry name" value="Thioredoxin-like"/>
    <property type="match status" value="1"/>
</dbReference>
<dbReference type="PANTHER" id="PTHR34978">
    <property type="entry name" value="POSSIBLE SENSOR-TRANSDUCER PROTEIN BLAR"/>
    <property type="match status" value="1"/>
</dbReference>
<dbReference type="Pfam" id="PF05569">
    <property type="entry name" value="Peptidase_M56"/>
    <property type="match status" value="1"/>
</dbReference>
<feature type="transmembrane region" description="Helical" evidence="1">
    <location>
        <begin position="150"/>
        <end position="170"/>
    </location>
</feature>
<protein>
    <submittedName>
        <fullName evidence="3">Regulatory protein BlaR1</fullName>
    </submittedName>
</protein>
<feature type="domain" description="Thioredoxin" evidence="2">
    <location>
        <begin position="1193"/>
        <end position="1336"/>
    </location>
</feature>
<dbReference type="InterPro" id="IPR052173">
    <property type="entry name" value="Beta-lactam_resp_regulator"/>
</dbReference>
<dbReference type="InterPro" id="IPR008756">
    <property type="entry name" value="Peptidase_M56"/>
</dbReference>
<feature type="transmembrane region" description="Helical" evidence="1">
    <location>
        <begin position="22"/>
        <end position="44"/>
    </location>
</feature>
<keyword evidence="1" id="KW-1133">Transmembrane helix</keyword>
<gene>
    <name evidence="3" type="primary">blaR1_1</name>
    <name evidence="3" type="ORF">MFFC18_00940</name>
</gene>
<organism evidence="3 4">
    <name type="scientific">Mariniblastus fucicola</name>
    <dbReference type="NCBI Taxonomy" id="980251"/>
    <lineage>
        <taxon>Bacteria</taxon>
        <taxon>Pseudomonadati</taxon>
        <taxon>Planctomycetota</taxon>
        <taxon>Planctomycetia</taxon>
        <taxon>Pirellulales</taxon>
        <taxon>Pirellulaceae</taxon>
        <taxon>Mariniblastus</taxon>
    </lineage>
</organism>
<evidence type="ECO:0000256" key="1">
    <source>
        <dbReference type="SAM" id="Phobius"/>
    </source>
</evidence>
<dbReference type="Proteomes" id="UP000322214">
    <property type="component" value="Chromosome"/>
</dbReference>
<evidence type="ECO:0000313" key="4">
    <source>
        <dbReference type="Proteomes" id="UP000322214"/>
    </source>
</evidence>
<dbReference type="PROSITE" id="PS51352">
    <property type="entry name" value="THIOREDOXIN_2"/>
    <property type="match status" value="1"/>
</dbReference>
<dbReference type="InterPro" id="IPR008969">
    <property type="entry name" value="CarboxyPept-like_regulatory"/>
</dbReference>
<dbReference type="InterPro" id="IPR013766">
    <property type="entry name" value="Thioredoxin_domain"/>
</dbReference>